<dbReference type="Proteomes" id="UP000318478">
    <property type="component" value="Unassembled WGS sequence"/>
</dbReference>
<comment type="caution">
    <text evidence="2">The sequence shown here is derived from an EMBL/GenBank/DDBJ whole genome shotgun (WGS) entry which is preliminary data.</text>
</comment>
<keyword evidence="3" id="KW-1185">Reference proteome</keyword>
<evidence type="ECO:0000313" key="3">
    <source>
        <dbReference type="Proteomes" id="UP000318478"/>
    </source>
</evidence>
<dbReference type="EMBL" id="SJPO01000001">
    <property type="protein sequence ID" value="TWT85787.1"/>
    <property type="molecule type" value="Genomic_DNA"/>
</dbReference>
<evidence type="ECO:0000313" key="2">
    <source>
        <dbReference type="EMBL" id="TWT85787.1"/>
    </source>
</evidence>
<reference evidence="2 3" key="1">
    <citation type="submission" date="2019-02" db="EMBL/GenBank/DDBJ databases">
        <title>Deep-cultivation of Planctomycetes and their phenomic and genomic characterization uncovers novel biology.</title>
        <authorList>
            <person name="Wiegand S."/>
            <person name="Jogler M."/>
            <person name="Boedeker C."/>
            <person name="Pinto D."/>
            <person name="Vollmers J."/>
            <person name="Rivas-Marin E."/>
            <person name="Kohn T."/>
            <person name="Peeters S.H."/>
            <person name="Heuer A."/>
            <person name="Rast P."/>
            <person name="Oberbeckmann S."/>
            <person name="Bunk B."/>
            <person name="Jeske O."/>
            <person name="Meyerdierks A."/>
            <person name="Storesund J.E."/>
            <person name="Kallscheuer N."/>
            <person name="Luecker S."/>
            <person name="Lage O.M."/>
            <person name="Pohl T."/>
            <person name="Merkel B.J."/>
            <person name="Hornburger P."/>
            <person name="Mueller R.-W."/>
            <person name="Bruemmer F."/>
            <person name="Labrenz M."/>
            <person name="Spormann A.M."/>
            <person name="Op Den Camp H."/>
            <person name="Overmann J."/>
            <person name="Amann R."/>
            <person name="Jetten M.S.M."/>
            <person name="Mascher T."/>
            <person name="Medema M.H."/>
            <person name="Devos D.P."/>
            <person name="Kaster A.-K."/>
            <person name="Ovreas L."/>
            <person name="Rohde M."/>
            <person name="Galperin M.Y."/>
            <person name="Jogler C."/>
        </authorList>
    </citation>
    <scope>NUCLEOTIDE SEQUENCE [LARGE SCALE GENOMIC DNA]</scope>
    <source>
        <strain evidence="2 3">Pla123a</strain>
    </source>
</reference>
<dbReference type="OrthoDB" id="271145at2"/>
<evidence type="ECO:0000259" key="1">
    <source>
        <dbReference type="Pfam" id="PF01569"/>
    </source>
</evidence>
<protein>
    <submittedName>
        <fullName evidence="2">PAP2 superfamily protein</fullName>
    </submittedName>
</protein>
<dbReference type="InterPro" id="IPR000326">
    <property type="entry name" value="PAP2/HPO"/>
</dbReference>
<sequence>MFNWLLSALRAPTRNLCVAACAACGARHGLAQESAELFSAPQPPYELTADLGYELPPLAEHRCRPDRPSLLSEIVADHQHFYDAHTMGWLAAGVGAHAVISNTNIDEFLREEYQQNIRNADTDEWSEVFHMSKFFGEGTYVLPIYAATALAGIPFNENTVLGQTGQWGERSIRTVLVGAPPLLVLQSFIGASRPGEKHSESHWEPFQDDNGVSGHAFMGAVPFLSAAKMAEHRSVKALLYVGSAMPAISRVNDDAHYTSQAILGWSIAYLAANAVDDTYDAERLPQVFPGPVGAEGNGVNVLWRY</sequence>
<organism evidence="2 3">
    <name type="scientific">Posidoniimonas polymericola</name>
    <dbReference type="NCBI Taxonomy" id="2528002"/>
    <lineage>
        <taxon>Bacteria</taxon>
        <taxon>Pseudomonadati</taxon>
        <taxon>Planctomycetota</taxon>
        <taxon>Planctomycetia</taxon>
        <taxon>Pirellulales</taxon>
        <taxon>Lacipirellulaceae</taxon>
        <taxon>Posidoniimonas</taxon>
    </lineage>
</organism>
<feature type="domain" description="Phosphatidic acid phosphatase type 2/haloperoxidase" evidence="1">
    <location>
        <begin position="197"/>
        <end position="274"/>
    </location>
</feature>
<accession>A0A5C5ZFI7</accession>
<name>A0A5C5ZFI7_9BACT</name>
<dbReference type="AlphaFoldDB" id="A0A5C5ZFI7"/>
<proteinExistence type="predicted"/>
<dbReference type="SUPFAM" id="SSF48317">
    <property type="entry name" value="Acid phosphatase/Vanadium-dependent haloperoxidase"/>
    <property type="match status" value="1"/>
</dbReference>
<dbReference type="InterPro" id="IPR036938">
    <property type="entry name" value="PAP2/HPO_sf"/>
</dbReference>
<dbReference type="RefSeq" id="WP_146584020.1">
    <property type="nucleotide sequence ID" value="NZ_SJPO01000001.1"/>
</dbReference>
<gene>
    <name evidence="2" type="ORF">Pla123a_05940</name>
</gene>
<dbReference type="Pfam" id="PF01569">
    <property type="entry name" value="PAP2"/>
    <property type="match status" value="1"/>
</dbReference>